<dbReference type="GO" id="GO:0043190">
    <property type="term" value="C:ATP-binding cassette (ABC) transporter complex"/>
    <property type="evidence" value="ECO:0007669"/>
    <property type="project" value="InterPro"/>
</dbReference>
<comment type="subcellular location">
    <subcellularLocation>
        <location evidence="1">Periplasm</location>
    </subcellularLocation>
</comment>
<dbReference type="PANTHER" id="PTHR30290:SF38">
    <property type="entry name" value="D,D-DIPEPTIDE-BINDING PERIPLASMIC PROTEIN DDPA-RELATED"/>
    <property type="match status" value="1"/>
</dbReference>
<evidence type="ECO:0000313" key="7">
    <source>
        <dbReference type="Proteomes" id="UP000316030"/>
    </source>
</evidence>
<dbReference type="AlphaFoldDB" id="A0A521F9G2"/>
<gene>
    <name evidence="6" type="ORF">SAMN06265173_12518</name>
</gene>
<reference evidence="6 7" key="1">
    <citation type="submission" date="2017-05" db="EMBL/GenBank/DDBJ databases">
        <authorList>
            <person name="Varghese N."/>
            <person name="Submissions S."/>
        </authorList>
    </citation>
    <scope>NUCLEOTIDE SEQUENCE [LARGE SCALE GENOMIC DNA]</scope>
    <source>
        <strain evidence="6 7">DSM 29506</strain>
    </source>
</reference>
<evidence type="ECO:0000256" key="4">
    <source>
        <dbReference type="SAM" id="SignalP"/>
    </source>
</evidence>
<dbReference type="InterPro" id="IPR030678">
    <property type="entry name" value="Peptide/Ni-bd"/>
</dbReference>
<evidence type="ECO:0000256" key="1">
    <source>
        <dbReference type="ARBA" id="ARBA00004418"/>
    </source>
</evidence>
<dbReference type="InterPro" id="IPR000914">
    <property type="entry name" value="SBP_5_dom"/>
</dbReference>
<evidence type="ECO:0000259" key="5">
    <source>
        <dbReference type="Pfam" id="PF00496"/>
    </source>
</evidence>
<dbReference type="PANTHER" id="PTHR30290">
    <property type="entry name" value="PERIPLASMIC BINDING COMPONENT OF ABC TRANSPORTER"/>
    <property type="match status" value="1"/>
</dbReference>
<keyword evidence="7" id="KW-1185">Reference proteome</keyword>
<dbReference type="RefSeq" id="WP_142494299.1">
    <property type="nucleotide sequence ID" value="NZ_FXTO01000025.1"/>
</dbReference>
<evidence type="ECO:0000256" key="3">
    <source>
        <dbReference type="ARBA" id="ARBA00022729"/>
    </source>
</evidence>
<dbReference type="InterPro" id="IPR039424">
    <property type="entry name" value="SBP_5"/>
</dbReference>
<dbReference type="GO" id="GO:1904680">
    <property type="term" value="F:peptide transmembrane transporter activity"/>
    <property type="evidence" value="ECO:0007669"/>
    <property type="project" value="TreeGrafter"/>
</dbReference>
<evidence type="ECO:0000256" key="2">
    <source>
        <dbReference type="ARBA" id="ARBA00005695"/>
    </source>
</evidence>
<dbReference type="CDD" id="cd08517">
    <property type="entry name" value="PBP2_NikA_DppA_OppA_like_13"/>
    <property type="match status" value="1"/>
</dbReference>
<dbReference type="Pfam" id="PF00496">
    <property type="entry name" value="SBP_bac_5"/>
    <property type="match status" value="1"/>
</dbReference>
<protein>
    <submittedName>
        <fullName evidence="6">Peptide/nickel transport system substrate-binding protein</fullName>
    </submittedName>
</protein>
<accession>A0A521F9G2</accession>
<organism evidence="6 7">
    <name type="scientific">Thalassovita litoralis</name>
    <dbReference type="NCBI Taxonomy" id="1010611"/>
    <lineage>
        <taxon>Bacteria</taxon>
        <taxon>Pseudomonadati</taxon>
        <taxon>Pseudomonadota</taxon>
        <taxon>Alphaproteobacteria</taxon>
        <taxon>Rhodobacterales</taxon>
        <taxon>Roseobacteraceae</taxon>
        <taxon>Thalassovita</taxon>
    </lineage>
</organism>
<dbReference type="GO" id="GO:0015833">
    <property type="term" value="P:peptide transport"/>
    <property type="evidence" value="ECO:0007669"/>
    <property type="project" value="TreeGrafter"/>
</dbReference>
<dbReference type="Gene3D" id="3.40.190.10">
    <property type="entry name" value="Periplasmic binding protein-like II"/>
    <property type="match status" value="1"/>
</dbReference>
<feature type="domain" description="Solute-binding protein family 5" evidence="5">
    <location>
        <begin position="70"/>
        <end position="430"/>
    </location>
</feature>
<feature type="chain" id="PRO_5022097276" evidence="4">
    <location>
        <begin position="26"/>
        <end position="518"/>
    </location>
</feature>
<dbReference type="OrthoDB" id="9803988at2"/>
<comment type="similarity">
    <text evidence="2">Belongs to the bacterial solute-binding protein 5 family.</text>
</comment>
<keyword evidence="3 4" id="KW-0732">Signal</keyword>
<dbReference type="SUPFAM" id="SSF53850">
    <property type="entry name" value="Periplasmic binding protein-like II"/>
    <property type="match status" value="1"/>
</dbReference>
<dbReference type="EMBL" id="FXTO01000025">
    <property type="protein sequence ID" value="SMO92714.1"/>
    <property type="molecule type" value="Genomic_DNA"/>
</dbReference>
<dbReference type="Gene3D" id="3.10.105.10">
    <property type="entry name" value="Dipeptide-binding Protein, Domain 3"/>
    <property type="match status" value="1"/>
</dbReference>
<feature type="signal peptide" evidence="4">
    <location>
        <begin position="1"/>
        <end position="25"/>
    </location>
</feature>
<sequence>MKLMTRLMGAAAIAVSALSSAPAIAEGGTLVIASTQVPRHLNGAVQSGIATAVPSTQIFASLLRYDTDWTPQPYLAQSWETSADGKSVTLHLVQNATFHDGTPVTSADVAFSIMTIKANHPFKSMFAPVEAVETPDAHTAVIKLSQPHPALLLALSPALAPILPKHVYGDGQDPKSHPANAAPVGSGPFMLEEFTPGEAIVLKKNPNFFIDGRPKLDEIIIRIIKDPSALLIAMENGEADMYPYMAGSQEFKRLEKVDSLTITDQGYAGIGPISWLAFNTASPKLSDPRVRQAIAYAVDRNFITKALHRGVSKPQRSPIIESSPFFDETIPAYDVDLDKAKALMAEAGFADGMDLTIDFIPGSKEQQQSVAEYMKSQLKKIGINIEVRAAPDFPTWAGRVGGHDFELSMDIVFNWGDPVIGVHRTYLCSNIKKGVIWSNTQSYCNDQVDSLLNAAAVELDPAKRKAMYAEFQQIVATDMPVYWINALPYHTAYNKKLKNPPVGIWGPMHPMDTLEWAE</sequence>
<name>A0A521F9G2_9RHOB</name>
<dbReference type="PIRSF" id="PIRSF002741">
    <property type="entry name" value="MppA"/>
    <property type="match status" value="1"/>
</dbReference>
<evidence type="ECO:0000313" key="6">
    <source>
        <dbReference type="EMBL" id="SMO92714.1"/>
    </source>
</evidence>
<dbReference type="GO" id="GO:0030288">
    <property type="term" value="C:outer membrane-bounded periplasmic space"/>
    <property type="evidence" value="ECO:0007669"/>
    <property type="project" value="UniProtKB-ARBA"/>
</dbReference>
<proteinExistence type="inferred from homology"/>
<dbReference type="Proteomes" id="UP000316030">
    <property type="component" value="Unassembled WGS sequence"/>
</dbReference>